<reference evidence="1 2" key="1">
    <citation type="submission" date="2011-10" db="EMBL/GenBank/DDBJ databases">
        <title>The Improved High-Quality Draft genome of Leptonema illini DSM 21528.</title>
        <authorList>
            <consortium name="US DOE Joint Genome Institute (JGI-PGF)"/>
            <person name="Lucas S."/>
            <person name="Copeland A."/>
            <person name="Lapidus A."/>
            <person name="Glavina del Rio T."/>
            <person name="Dalin E."/>
            <person name="Tice H."/>
            <person name="Bruce D."/>
            <person name="Goodwin L."/>
            <person name="Pitluck S."/>
            <person name="Peters L."/>
            <person name="Mikhailova N."/>
            <person name="Held B."/>
            <person name="Kyrpides N."/>
            <person name="Mavromatis K."/>
            <person name="Ivanova N."/>
            <person name="Markowitz V."/>
            <person name="Cheng J.-F."/>
            <person name="Hugenholtz P."/>
            <person name="Woyke T."/>
            <person name="Wu D."/>
            <person name="Gronow S."/>
            <person name="Wellnitz S."/>
            <person name="Brambilla E.-M."/>
            <person name="Klenk H.-P."/>
            <person name="Eisen J.A."/>
        </authorList>
    </citation>
    <scope>NUCLEOTIDE SEQUENCE [LARGE SCALE GENOMIC DNA]</scope>
    <source>
        <strain evidence="1 2">DSM 21528</strain>
    </source>
</reference>
<dbReference type="Pfam" id="PF04250">
    <property type="entry name" value="DUF429"/>
    <property type="match status" value="1"/>
</dbReference>
<proteinExistence type="predicted"/>
<dbReference type="EMBL" id="JH597773">
    <property type="protein sequence ID" value="EHQ04914.1"/>
    <property type="molecule type" value="Genomic_DNA"/>
</dbReference>
<dbReference type="RefSeq" id="WP_002769081.1">
    <property type="nucleotide sequence ID" value="NZ_JH597773.1"/>
</dbReference>
<name>H2CIZ7_9LEPT</name>
<dbReference type="AlphaFoldDB" id="H2CIZ7"/>
<keyword evidence="2" id="KW-1185">Reference proteome</keyword>
<accession>H2CIZ7</accession>
<sequence>MQESVNTIIGIDCSTHPKKVGLACAAQNGTQWNVEIAEPQADEGKVVEKVTDWIKQASSNVLLCLDAPMGWPRTMSDALHGHKAGAPFSDDIDRDHFFYRKTDLFARDTLKKNPLRVGASLIAATAHQALWILGQLNKLDNVDEIKLILRREELTTKLSAIEVYPAATRLALMNDNGKGELKLELLGERVQTLIGNSITINMPTDPMTDDARDAAICVFTGMLFLAGKCYDPEEAKGEAALDADALVREGWTWFPRGE</sequence>
<dbReference type="InterPro" id="IPR007362">
    <property type="entry name" value="DUF429"/>
</dbReference>
<organism evidence="1 2">
    <name type="scientific">Leptonema illini DSM 21528</name>
    <dbReference type="NCBI Taxonomy" id="929563"/>
    <lineage>
        <taxon>Bacteria</taxon>
        <taxon>Pseudomonadati</taxon>
        <taxon>Spirochaetota</taxon>
        <taxon>Spirochaetia</taxon>
        <taxon>Leptospirales</taxon>
        <taxon>Leptospiraceae</taxon>
        <taxon>Leptonema</taxon>
    </lineage>
</organism>
<dbReference type="Proteomes" id="UP000005737">
    <property type="component" value="Unassembled WGS sequence"/>
</dbReference>
<evidence type="ECO:0000313" key="2">
    <source>
        <dbReference type="Proteomes" id="UP000005737"/>
    </source>
</evidence>
<protein>
    <recommendedName>
        <fullName evidence="3">DUF429 domain-containing protein</fullName>
    </recommendedName>
</protein>
<evidence type="ECO:0000313" key="1">
    <source>
        <dbReference type="EMBL" id="EHQ04914.1"/>
    </source>
</evidence>
<gene>
    <name evidence="1" type="ORF">Lepil_0206</name>
</gene>
<dbReference type="HOGENOM" id="CLU_1076875_0_0_12"/>
<evidence type="ECO:0008006" key="3">
    <source>
        <dbReference type="Google" id="ProtNLM"/>
    </source>
</evidence>